<comment type="caution">
    <text evidence="3">The sequence shown here is derived from an EMBL/GenBank/DDBJ whole genome shotgun (WGS) entry which is preliminary data.</text>
</comment>
<feature type="region of interest" description="Disordered" evidence="2">
    <location>
        <begin position="734"/>
        <end position="765"/>
    </location>
</feature>
<evidence type="ECO:0000313" key="3">
    <source>
        <dbReference type="EMBL" id="MBB5039008.1"/>
    </source>
</evidence>
<organism evidence="3 4">
    <name type="scientific">Prosthecobacter dejongeii</name>
    <dbReference type="NCBI Taxonomy" id="48465"/>
    <lineage>
        <taxon>Bacteria</taxon>
        <taxon>Pseudomonadati</taxon>
        <taxon>Verrucomicrobiota</taxon>
        <taxon>Verrucomicrobiia</taxon>
        <taxon>Verrucomicrobiales</taxon>
        <taxon>Verrucomicrobiaceae</taxon>
        <taxon>Prosthecobacter</taxon>
    </lineage>
</organism>
<feature type="coiled-coil region" evidence="1">
    <location>
        <begin position="99"/>
        <end position="163"/>
    </location>
</feature>
<feature type="compositionally biased region" description="Polar residues" evidence="2">
    <location>
        <begin position="734"/>
        <end position="760"/>
    </location>
</feature>
<dbReference type="EMBL" id="JACHIF010000007">
    <property type="protein sequence ID" value="MBB5039008.1"/>
    <property type="molecule type" value="Genomic_DNA"/>
</dbReference>
<evidence type="ECO:0000256" key="1">
    <source>
        <dbReference type="SAM" id="Coils"/>
    </source>
</evidence>
<feature type="region of interest" description="Disordered" evidence="2">
    <location>
        <begin position="487"/>
        <end position="516"/>
    </location>
</feature>
<keyword evidence="1" id="KW-0175">Coiled coil</keyword>
<dbReference type="AlphaFoldDB" id="A0A7W7YMM1"/>
<dbReference type="Proteomes" id="UP000534294">
    <property type="component" value="Unassembled WGS sequence"/>
</dbReference>
<protein>
    <submittedName>
        <fullName evidence="3">Uncharacterized protein</fullName>
    </submittedName>
</protein>
<evidence type="ECO:0000313" key="4">
    <source>
        <dbReference type="Proteomes" id="UP000534294"/>
    </source>
</evidence>
<dbReference type="RefSeq" id="WP_184210348.1">
    <property type="nucleotide sequence ID" value="NZ_JACHIF010000007.1"/>
</dbReference>
<name>A0A7W7YMM1_9BACT</name>
<evidence type="ECO:0000256" key="2">
    <source>
        <dbReference type="SAM" id="MobiDB-lite"/>
    </source>
</evidence>
<keyword evidence="4" id="KW-1185">Reference proteome</keyword>
<proteinExistence type="predicted"/>
<accession>A0A7W7YMM1</accession>
<reference evidence="3 4" key="1">
    <citation type="submission" date="2020-08" db="EMBL/GenBank/DDBJ databases">
        <title>Genomic Encyclopedia of Type Strains, Phase IV (KMG-IV): sequencing the most valuable type-strain genomes for metagenomic binning, comparative biology and taxonomic classification.</title>
        <authorList>
            <person name="Goeker M."/>
        </authorList>
    </citation>
    <scope>NUCLEOTIDE SEQUENCE [LARGE SCALE GENOMIC DNA]</scope>
    <source>
        <strain evidence="3 4">DSM 12251</strain>
    </source>
</reference>
<gene>
    <name evidence="3" type="ORF">HNQ64_003277</name>
</gene>
<sequence length="926" mass="100168">MRRFQAVLAQRVESPEQPILPEFLPLMKELDAVLEAPAFQATRPASTYGSVKEGETTLAYYGTRLNAEGQLDLLIQLSDDRQYLRSLPPVTPEDVQAKITELENTIRHSQAQAESARARLSGPSLAAMGPGAMGAANGALAEIEHAEQKVQQAKAEQQKLAAQGPRYLLDQRVREELKKPEWEGLVGTYNAGEEILKGLARAGLHANALVTRLFGEENGLNQAGGHLSESLGIPHAPVTLQRLNAAEQALDTALPGSTRRRLEGGTWNQAVLGLQQGAGYMAPGLLGGWGVSLAARGTTLAARVAAGRIGVAGGSSFITAAGGSYVQTEGLIQQALADNNPARAQQLAKYRDAHALLTGLTELAIERFSPLHKMTPNGMHGIAKNAVDMGKEVAENPLTSLLQQNVLDRGLLGTPGYDWNNLPAELLTSLMTAGLLKSGQKGIERLAGGSAAPVSTQAPLETPPIEEAPATQAGAANLTDTLSQEANTRSLMSSQDTSAPGSALPAGVPSPQRQQIDSVVTRLQQQAPGLVHDRTLIFSNEAEALASDYAQQHPFTDKARAEMQGKEGFFDITTGSTVILANNVRRRAWETESQALTRTIIRHRIGYDGLSILFGNNKGDVKKTDPHTPGYQRWVEFSAQIPRTELDAIARDKAYRHLDGDPEALKLAWFAREVENTPSPEAMRPLARQMWDFLSDLVGKLFVKAGLRDARTPGFNDDLKDYIFLARDAALKNGGQTPQSIATSSTSGRTGRPLLSTTLRSDGMPADTASRITSLWKPHRPDPADYLPEKRTQEHLELFKGGVSKIMKALDYETHSPLRDDGTTFVMPTWQLEAILDYAKGDRVKLETALGMEPGEYKGAALVRVDFTGPETYKLVVPSGNEDGANTWWIPGGLLPKVPDREPIPEATLDLRGRTDKPWTKTPLNL</sequence>
<feature type="compositionally biased region" description="Polar residues" evidence="2">
    <location>
        <begin position="487"/>
        <end position="500"/>
    </location>
</feature>